<protein>
    <recommendedName>
        <fullName evidence="1">PIN domain-containing protein</fullName>
    </recommendedName>
</protein>
<dbReference type="InterPro" id="IPR039018">
    <property type="entry name" value="VapC20-like"/>
</dbReference>
<dbReference type="Pfam" id="PF01850">
    <property type="entry name" value="PIN"/>
    <property type="match status" value="1"/>
</dbReference>
<evidence type="ECO:0000259" key="1">
    <source>
        <dbReference type="Pfam" id="PF01850"/>
    </source>
</evidence>
<feature type="domain" description="PIN" evidence="1">
    <location>
        <begin position="5"/>
        <end position="128"/>
    </location>
</feature>
<evidence type="ECO:0000313" key="2">
    <source>
        <dbReference type="EMBL" id="OGG00154.1"/>
    </source>
</evidence>
<dbReference type="Proteomes" id="UP000177396">
    <property type="component" value="Unassembled WGS sequence"/>
</dbReference>
<dbReference type="SUPFAM" id="SSF88723">
    <property type="entry name" value="PIN domain-like"/>
    <property type="match status" value="1"/>
</dbReference>
<organism evidence="2 3">
    <name type="scientific">Candidatus Gottesmanbacteria bacterium RBG_16_38_7b</name>
    <dbReference type="NCBI Taxonomy" id="1798372"/>
    <lineage>
        <taxon>Bacteria</taxon>
        <taxon>Candidatus Gottesmaniibacteriota</taxon>
    </lineage>
</organism>
<dbReference type="GO" id="GO:0016075">
    <property type="term" value="P:rRNA catabolic process"/>
    <property type="evidence" value="ECO:0007669"/>
    <property type="project" value="TreeGrafter"/>
</dbReference>
<proteinExistence type="predicted"/>
<evidence type="ECO:0000313" key="3">
    <source>
        <dbReference type="Proteomes" id="UP000177396"/>
    </source>
</evidence>
<reference evidence="2 3" key="1">
    <citation type="journal article" date="2016" name="Nat. Commun.">
        <title>Thousands of microbial genomes shed light on interconnected biogeochemical processes in an aquifer system.</title>
        <authorList>
            <person name="Anantharaman K."/>
            <person name="Brown C.T."/>
            <person name="Hug L.A."/>
            <person name="Sharon I."/>
            <person name="Castelle C.J."/>
            <person name="Probst A.J."/>
            <person name="Thomas B.C."/>
            <person name="Singh A."/>
            <person name="Wilkins M.J."/>
            <person name="Karaoz U."/>
            <person name="Brodie E.L."/>
            <person name="Williams K.H."/>
            <person name="Hubbard S.S."/>
            <person name="Banfield J.F."/>
        </authorList>
    </citation>
    <scope>NUCLEOTIDE SEQUENCE [LARGE SCALE GENOMIC DNA]</scope>
</reference>
<dbReference type="PANTHER" id="PTHR42188">
    <property type="entry name" value="23S RRNA-SPECIFIC ENDONUCLEASE VAPC20"/>
    <property type="match status" value="1"/>
</dbReference>
<dbReference type="InterPro" id="IPR002716">
    <property type="entry name" value="PIN_dom"/>
</dbReference>
<dbReference type="Gene3D" id="3.40.50.1010">
    <property type="entry name" value="5'-nuclease"/>
    <property type="match status" value="1"/>
</dbReference>
<dbReference type="AlphaFoldDB" id="A0A1F5YJ86"/>
<gene>
    <name evidence="2" type="ORF">A2153_03025</name>
</gene>
<accession>A0A1F5YJ86</accession>
<dbReference type="EMBL" id="MFJB01000032">
    <property type="protein sequence ID" value="OGG00154.1"/>
    <property type="molecule type" value="Genomic_DNA"/>
</dbReference>
<dbReference type="GO" id="GO:0004521">
    <property type="term" value="F:RNA endonuclease activity"/>
    <property type="evidence" value="ECO:0007669"/>
    <property type="project" value="InterPro"/>
</dbReference>
<dbReference type="InterPro" id="IPR029060">
    <property type="entry name" value="PIN-like_dom_sf"/>
</dbReference>
<name>A0A1F5YJ86_9BACT</name>
<comment type="caution">
    <text evidence="2">The sequence shown here is derived from an EMBL/GenBank/DDBJ whole genome shotgun (WGS) entry which is preliminary data.</text>
</comment>
<dbReference type="PANTHER" id="PTHR42188:SF1">
    <property type="entry name" value="23S RRNA-SPECIFIC ENDONUCLEASE VAPC20"/>
    <property type="match status" value="1"/>
</dbReference>
<sequence length="138" mass="15365">MKTLIIADSSGIISLISETDKNHSLAVKISLKLEKAKGSIIVPTEVFAEILNITGKKLGHKIALIVAEKILSMKTFLISDTNEKIRKRAMDIFKDQPESVSFTDCIVMANADSFKTKDIFGFDEVFRKNGYKRIGVDK</sequence>